<name>A0A8P4KDU2_DICLA</name>
<keyword evidence="2" id="KW-1185">Reference proteome</keyword>
<evidence type="ECO:0000313" key="2">
    <source>
        <dbReference type="Proteomes" id="UP000694389"/>
    </source>
</evidence>
<dbReference type="GeneTree" id="ENSGT00600000085659"/>
<organism evidence="1 2">
    <name type="scientific">Dicentrarchus labrax</name>
    <name type="common">European seabass</name>
    <name type="synonym">Morone labrax</name>
    <dbReference type="NCBI Taxonomy" id="13489"/>
    <lineage>
        <taxon>Eukaryota</taxon>
        <taxon>Metazoa</taxon>
        <taxon>Chordata</taxon>
        <taxon>Craniata</taxon>
        <taxon>Vertebrata</taxon>
        <taxon>Euteleostomi</taxon>
        <taxon>Actinopterygii</taxon>
        <taxon>Neopterygii</taxon>
        <taxon>Teleostei</taxon>
        <taxon>Neoteleostei</taxon>
        <taxon>Acanthomorphata</taxon>
        <taxon>Eupercaria</taxon>
        <taxon>Moronidae</taxon>
        <taxon>Dicentrarchus</taxon>
    </lineage>
</organism>
<accession>A0A8P4KDU2</accession>
<dbReference type="Ensembl" id="ENSDLAT00005084789.1">
    <property type="protein sequence ID" value="ENSDLAP00005073304.1"/>
    <property type="gene ID" value="ENSDLAG00005034434.1"/>
</dbReference>
<protein>
    <submittedName>
        <fullName evidence="1">Uncharacterized protein</fullName>
    </submittedName>
</protein>
<evidence type="ECO:0000313" key="1">
    <source>
        <dbReference type="Ensembl" id="ENSDLAP00005073304.1"/>
    </source>
</evidence>
<dbReference type="Proteomes" id="UP000694389">
    <property type="component" value="Unassembled WGS sequence"/>
</dbReference>
<sequence>SSQHRDIVSDVSVDASGALEMIDTYDRPGKAFGTWSYADAGTYANASKDKPMERIPKAGAYAGAGVGLAGSEWGIFNSEAKGPNVRAGATASLASGARAFANAEVASVCSQTPELASVRHMWRQSFLEQALVLVVEWAFLFGSGFEFGLL</sequence>
<dbReference type="AlphaFoldDB" id="A0A8P4KDU2"/>
<reference evidence="1" key="1">
    <citation type="submission" date="2025-08" db="UniProtKB">
        <authorList>
            <consortium name="Ensembl"/>
        </authorList>
    </citation>
    <scope>IDENTIFICATION</scope>
</reference>
<proteinExistence type="predicted"/>
<reference evidence="1" key="2">
    <citation type="submission" date="2025-09" db="UniProtKB">
        <authorList>
            <consortium name="Ensembl"/>
        </authorList>
    </citation>
    <scope>IDENTIFICATION</scope>
</reference>